<keyword evidence="5" id="KW-0067">ATP-binding</keyword>
<dbReference type="PRINTS" id="PR00344">
    <property type="entry name" value="BCTRLSENSOR"/>
</dbReference>
<dbReference type="Proteomes" id="UP001216253">
    <property type="component" value="Unassembled WGS sequence"/>
</dbReference>
<reference evidence="5 6" key="1">
    <citation type="submission" date="2023-03" db="EMBL/GenBank/DDBJ databases">
        <title>NovoSphingobium album sp. nov. isolated from polycyclic aromatic hydrocarbons- and heavy-metal polluted soil.</title>
        <authorList>
            <person name="Liu Z."/>
            <person name="Wang K."/>
        </authorList>
    </citation>
    <scope>NUCLEOTIDE SEQUENCE [LARGE SCALE GENOMIC DNA]</scope>
    <source>
        <strain evidence="5 6">H3SJ31-1</strain>
    </source>
</reference>
<dbReference type="SUPFAM" id="SSF47384">
    <property type="entry name" value="Homodimeric domain of signal transducing histidine kinase"/>
    <property type="match status" value="1"/>
</dbReference>
<evidence type="ECO:0000256" key="1">
    <source>
        <dbReference type="ARBA" id="ARBA00000085"/>
    </source>
</evidence>
<feature type="domain" description="Histidine kinase" evidence="4">
    <location>
        <begin position="52"/>
        <end position="268"/>
    </location>
</feature>
<dbReference type="InterPro" id="IPR036097">
    <property type="entry name" value="HisK_dim/P_sf"/>
</dbReference>
<keyword evidence="6" id="KW-1185">Reference proteome</keyword>
<name>A0ABT5WRY5_9SPHN</name>
<dbReference type="Gene3D" id="3.30.565.10">
    <property type="entry name" value="Histidine kinase-like ATPase, C-terminal domain"/>
    <property type="match status" value="1"/>
</dbReference>
<dbReference type="EMBL" id="JARESE010000047">
    <property type="protein sequence ID" value="MDE8652808.1"/>
    <property type="molecule type" value="Genomic_DNA"/>
</dbReference>
<dbReference type="InterPro" id="IPR003661">
    <property type="entry name" value="HisK_dim/P_dom"/>
</dbReference>
<dbReference type="Pfam" id="PF02518">
    <property type="entry name" value="HATPase_c"/>
    <property type="match status" value="1"/>
</dbReference>
<dbReference type="GO" id="GO:0005524">
    <property type="term" value="F:ATP binding"/>
    <property type="evidence" value="ECO:0007669"/>
    <property type="project" value="UniProtKB-KW"/>
</dbReference>
<dbReference type="PANTHER" id="PTHR43065">
    <property type="entry name" value="SENSOR HISTIDINE KINASE"/>
    <property type="match status" value="1"/>
</dbReference>
<organism evidence="5 6">
    <name type="scientific">Novosphingobium album</name>
    <name type="common">ex Liu et al. 2023</name>
    <dbReference type="NCBI Taxonomy" id="3031130"/>
    <lineage>
        <taxon>Bacteria</taxon>
        <taxon>Pseudomonadati</taxon>
        <taxon>Pseudomonadota</taxon>
        <taxon>Alphaproteobacteria</taxon>
        <taxon>Sphingomonadales</taxon>
        <taxon>Sphingomonadaceae</taxon>
        <taxon>Novosphingobium</taxon>
    </lineage>
</organism>
<proteinExistence type="predicted"/>
<dbReference type="PROSITE" id="PS50109">
    <property type="entry name" value="HIS_KIN"/>
    <property type="match status" value="1"/>
</dbReference>
<sequence length="282" mass="29811">MPVETSLSPLCERETSGRALDNAAVGKEEALAGELSASALQRSVALGHMSRAFVHDFRNVLAVISAGLNLAKRHGSDPAVSNSFLMGAQEGVDRGLRMTTRLLDFASGHDFEIHAANVNDALRQSEALLRYAAGIGVRVVLQLGADVPDFAFDLPQFNAAVMNLVVNARDAMPNGGVIQISTAVTQAAGAGEAPQSHVRVRVRDEGEGMPASVMSRIIDPFFTTKVGTGTGLGIPQVDAFMRQTGGFMRIDSAVGAGSIFDLFFPAPSRSLARSDGQFRVKD</sequence>
<dbReference type="CDD" id="cd00082">
    <property type="entry name" value="HisKA"/>
    <property type="match status" value="1"/>
</dbReference>
<keyword evidence="5" id="KW-0547">Nucleotide-binding</keyword>
<dbReference type="InterPro" id="IPR003594">
    <property type="entry name" value="HATPase_dom"/>
</dbReference>
<evidence type="ECO:0000256" key="3">
    <source>
        <dbReference type="ARBA" id="ARBA00022553"/>
    </source>
</evidence>
<gene>
    <name evidence="5" type="ORF">PYV00_13965</name>
</gene>
<evidence type="ECO:0000313" key="5">
    <source>
        <dbReference type="EMBL" id="MDE8652808.1"/>
    </source>
</evidence>
<keyword evidence="3" id="KW-0597">Phosphoprotein</keyword>
<dbReference type="InterPro" id="IPR004358">
    <property type="entry name" value="Sig_transdc_His_kin-like_C"/>
</dbReference>
<dbReference type="SUPFAM" id="SSF55874">
    <property type="entry name" value="ATPase domain of HSP90 chaperone/DNA topoisomerase II/histidine kinase"/>
    <property type="match status" value="1"/>
</dbReference>
<dbReference type="EC" id="2.7.13.3" evidence="2"/>
<dbReference type="RefSeq" id="WP_275228898.1">
    <property type="nucleotide sequence ID" value="NZ_JARESE010000047.1"/>
</dbReference>
<comment type="caution">
    <text evidence="5">The sequence shown here is derived from an EMBL/GenBank/DDBJ whole genome shotgun (WGS) entry which is preliminary data.</text>
</comment>
<evidence type="ECO:0000256" key="2">
    <source>
        <dbReference type="ARBA" id="ARBA00012438"/>
    </source>
</evidence>
<accession>A0ABT5WRY5</accession>
<protein>
    <recommendedName>
        <fullName evidence="2">histidine kinase</fullName>
        <ecNumber evidence="2">2.7.13.3</ecNumber>
    </recommendedName>
</protein>
<evidence type="ECO:0000313" key="6">
    <source>
        <dbReference type="Proteomes" id="UP001216253"/>
    </source>
</evidence>
<comment type="catalytic activity">
    <reaction evidence="1">
        <text>ATP + protein L-histidine = ADP + protein N-phospho-L-histidine.</text>
        <dbReference type="EC" id="2.7.13.3"/>
    </reaction>
</comment>
<dbReference type="InterPro" id="IPR005467">
    <property type="entry name" value="His_kinase_dom"/>
</dbReference>
<dbReference type="PANTHER" id="PTHR43065:SF49">
    <property type="entry name" value="HISTIDINE KINASE"/>
    <property type="match status" value="1"/>
</dbReference>
<dbReference type="InterPro" id="IPR036890">
    <property type="entry name" value="HATPase_C_sf"/>
</dbReference>
<dbReference type="SMART" id="SM00387">
    <property type="entry name" value="HATPase_c"/>
    <property type="match status" value="1"/>
</dbReference>
<evidence type="ECO:0000259" key="4">
    <source>
        <dbReference type="PROSITE" id="PS50109"/>
    </source>
</evidence>
<dbReference type="Gene3D" id="1.10.287.130">
    <property type="match status" value="1"/>
</dbReference>